<comment type="subunit">
    <text evidence="8">Homodimer.</text>
</comment>
<dbReference type="EC" id="1.1.1.25" evidence="2 8"/>
<dbReference type="RefSeq" id="WP_168085524.1">
    <property type="nucleotide sequence ID" value="NZ_JAAVJI010000014.1"/>
</dbReference>
<feature type="binding site" evidence="8">
    <location>
        <begin position="150"/>
        <end position="155"/>
    </location>
    <ligand>
        <name>NADP(+)</name>
        <dbReference type="ChEBI" id="CHEBI:58349"/>
    </ligand>
</feature>
<evidence type="ECO:0000256" key="5">
    <source>
        <dbReference type="ARBA" id="ARBA00023002"/>
    </source>
</evidence>
<feature type="domain" description="Quinate/shikimate 5-dehydrogenase/glutamyl-tRNA reductase" evidence="9">
    <location>
        <begin position="116"/>
        <end position="191"/>
    </location>
</feature>
<evidence type="ECO:0000259" key="9">
    <source>
        <dbReference type="Pfam" id="PF01488"/>
    </source>
</evidence>
<name>A0ABX0YKX5_9PSED</name>
<evidence type="ECO:0000256" key="2">
    <source>
        <dbReference type="ARBA" id="ARBA00012962"/>
    </source>
</evidence>
<comment type="function">
    <text evidence="8">Involved in the biosynthesis of the chorismate, which leads to the biosynthesis of aromatic amino acids. Catalyzes the reversible NADPH linked reduction of 3-dehydroshikimate (DHSA) to yield shikimate (SA).</text>
</comment>
<dbReference type="Gene3D" id="3.40.50.720">
    <property type="entry name" value="NAD(P)-binding Rossmann-like Domain"/>
    <property type="match status" value="1"/>
</dbReference>
<dbReference type="InterPro" id="IPR011342">
    <property type="entry name" value="Shikimate_DH"/>
</dbReference>
<evidence type="ECO:0000256" key="4">
    <source>
        <dbReference type="ARBA" id="ARBA00022857"/>
    </source>
</evidence>
<dbReference type="NCBIfam" id="NF001310">
    <property type="entry name" value="PRK00258.1-2"/>
    <property type="match status" value="1"/>
</dbReference>
<keyword evidence="6 8" id="KW-0057">Aromatic amino acid biosynthesis</keyword>
<dbReference type="HAMAP" id="MF_00222">
    <property type="entry name" value="Shikimate_DH_AroE"/>
    <property type="match status" value="1"/>
</dbReference>
<feature type="binding site" evidence="8">
    <location>
        <position position="238"/>
    </location>
    <ligand>
        <name>NADP(+)</name>
        <dbReference type="ChEBI" id="CHEBI:58349"/>
    </ligand>
</feature>
<keyword evidence="4 8" id="KW-0521">NADP</keyword>
<accession>A0ABX0YKX5</accession>
<comment type="caution">
    <text evidence="12">The sequence shown here is derived from an EMBL/GenBank/DDBJ whole genome shotgun (WGS) entry which is preliminary data.</text>
</comment>
<comment type="caution">
    <text evidence="8">Lacks conserved residue(s) required for the propagation of feature annotation.</text>
</comment>
<evidence type="ECO:0000313" key="13">
    <source>
        <dbReference type="Proteomes" id="UP000746535"/>
    </source>
</evidence>
<dbReference type="InterPro" id="IPR041121">
    <property type="entry name" value="SDH_C"/>
</dbReference>
<dbReference type="InterPro" id="IPR046346">
    <property type="entry name" value="Aminoacid_DH-like_N_sf"/>
</dbReference>
<dbReference type="InterPro" id="IPR006151">
    <property type="entry name" value="Shikm_DH/Glu-tRNA_Rdtase"/>
</dbReference>
<dbReference type="InterPro" id="IPR036291">
    <property type="entry name" value="NAD(P)-bd_dom_sf"/>
</dbReference>
<dbReference type="Pfam" id="PF08501">
    <property type="entry name" value="Shikimate_dh_N"/>
    <property type="match status" value="1"/>
</dbReference>
<feature type="domain" description="Shikimate dehydrogenase substrate binding N-terminal" evidence="10">
    <location>
        <begin position="6"/>
        <end position="86"/>
    </location>
</feature>
<feature type="active site" description="Proton acceptor" evidence="8">
    <location>
        <position position="64"/>
    </location>
</feature>
<evidence type="ECO:0000259" key="11">
    <source>
        <dbReference type="Pfam" id="PF18317"/>
    </source>
</evidence>
<dbReference type="CDD" id="cd01065">
    <property type="entry name" value="NAD_bind_Shikimate_DH"/>
    <property type="match status" value="1"/>
</dbReference>
<organism evidence="12 13">
    <name type="scientific">Pseudomonas quercus</name>
    <dbReference type="NCBI Taxonomy" id="2722792"/>
    <lineage>
        <taxon>Bacteria</taxon>
        <taxon>Pseudomonadati</taxon>
        <taxon>Pseudomonadota</taxon>
        <taxon>Gammaproteobacteria</taxon>
        <taxon>Pseudomonadales</taxon>
        <taxon>Pseudomonadaceae</taxon>
        <taxon>Pseudomonas</taxon>
    </lineage>
</organism>
<dbReference type="Pfam" id="PF01488">
    <property type="entry name" value="Shikimate_DH"/>
    <property type="match status" value="1"/>
</dbReference>
<dbReference type="InterPro" id="IPR022893">
    <property type="entry name" value="Shikimate_DH_fam"/>
</dbReference>
<protein>
    <recommendedName>
        <fullName evidence="2 8">Shikimate dehydrogenase (NADP(+))</fullName>
        <shortName evidence="8">SDH</shortName>
        <ecNumber evidence="2 8">1.1.1.25</ecNumber>
    </recommendedName>
</protein>
<dbReference type="SUPFAM" id="SSF51735">
    <property type="entry name" value="NAD(P)-binding Rossmann-fold domains"/>
    <property type="match status" value="1"/>
</dbReference>
<comment type="similarity">
    <text evidence="8">Belongs to the shikimate dehydrogenase family.</text>
</comment>
<evidence type="ECO:0000256" key="1">
    <source>
        <dbReference type="ARBA" id="ARBA00004871"/>
    </source>
</evidence>
<proteinExistence type="inferred from homology"/>
<comment type="catalytic activity">
    <reaction evidence="7 8">
        <text>shikimate + NADP(+) = 3-dehydroshikimate + NADPH + H(+)</text>
        <dbReference type="Rhea" id="RHEA:17737"/>
        <dbReference type="ChEBI" id="CHEBI:15378"/>
        <dbReference type="ChEBI" id="CHEBI:16630"/>
        <dbReference type="ChEBI" id="CHEBI:36208"/>
        <dbReference type="ChEBI" id="CHEBI:57783"/>
        <dbReference type="ChEBI" id="CHEBI:58349"/>
        <dbReference type="EC" id="1.1.1.25"/>
    </reaction>
</comment>
<keyword evidence="13" id="KW-1185">Reference proteome</keyword>
<feature type="binding site" evidence="8">
    <location>
        <position position="85"/>
    </location>
    <ligand>
        <name>shikimate</name>
        <dbReference type="ChEBI" id="CHEBI:36208"/>
    </ligand>
</feature>
<dbReference type="Gene3D" id="3.40.50.10860">
    <property type="entry name" value="Leucine Dehydrogenase, chain A, domain 1"/>
    <property type="match status" value="1"/>
</dbReference>
<feature type="binding site" evidence="8">
    <location>
        <position position="101"/>
    </location>
    <ligand>
        <name>shikimate</name>
        <dbReference type="ChEBI" id="CHEBI:36208"/>
    </ligand>
</feature>
<feature type="binding site" evidence="8">
    <location>
        <begin position="14"/>
        <end position="16"/>
    </location>
    <ligand>
        <name>shikimate</name>
        <dbReference type="ChEBI" id="CHEBI:36208"/>
    </ligand>
</feature>
<feature type="binding site" evidence="8">
    <location>
        <position position="60"/>
    </location>
    <ligand>
        <name>shikimate</name>
        <dbReference type="ChEBI" id="CHEBI:36208"/>
    </ligand>
</feature>
<keyword evidence="3 8" id="KW-0028">Amino-acid biosynthesis</keyword>
<dbReference type="PANTHER" id="PTHR21089">
    <property type="entry name" value="SHIKIMATE DEHYDROGENASE"/>
    <property type="match status" value="1"/>
</dbReference>
<comment type="pathway">
    <text evidence="1 8">Metabolic intermediate biosynthesis; chorismate biosynthesis; chorismate from D-erythrose 4-phosphate and phosphoenolpyruvate: step 4/7.</text>
</comment>
<dbReference type="Proteomes" id="UP000746535">
    <property type="component" value="Unassembled WGS sequence"/>
</dbReference>
<feature type="binding site" evidence="8">
    <location>
        <begin position="126"/>
        <end position="130"/>
    </location>
    <ligand>
        <name>NADP(+)</name>
        <dbReference type="ChEBI" id="CHEBI:58349"/>
    </ligand>
</feature>
<feature type="binding site" evidence="8">
    <location>
        <position position="245"/>
    </location>
    <ligand>
        <name>shikimate</name>
        <dbReference type="ChEBI" id="CHEBI:36208"/>
    </ligand>
</feature>
<feature type="binding site" evidence="8">
    <location>
        <position position="214"/>
    </location>
    <ligand>
        <name>NADP(+)</name>
        <dbReference type="ChEBI" id="CHEBI:58349"/>
    </ligand>
</feature>
<evidence type="ECO:0000259" key="10">
    <source>
        <dbReference type="Pfam" id="PF08501"/>
    </source>
</evidence>
<dbReference type="GO" id="GO:0004764">
    <property type="term" value="F:shikimate 3-dehydrogenase (NADP+) activity"/>
    <property type="evidence" value="ECO:0007669"/>
    <property type="project" value="UniProtKB-EC"/>
</dbReference>
<reference evidence="12 13" key="1">
    <citation type="submission" date="2020-03" db="EMBL/GenBank/DDBJ databases">
        <authorList>
            <person name="Wang L."/>
            <person name="He N."/>
            <person name="Li Y."/>
            <person name="Fang Y."/>
            <person name="Zhang F."/>
        </authorList>
    </citation>
    <scope>NUCLEOTIDE SEQUENCE [LARGE SCALE GENOMIC DNA]</scope>
    <source>
        <strain evidence="13">hsmgli-8</strain>
    </source>
</reference>
<gene>
    <name evidence="8 12" type="primary">aroE</name>
    <name evidence="12" type="ORF">HBH25_19070</name>
</gene>
<dbReference type="SUPFAM" id="SSF53223">
    <property type="entry name" value="Aminoacid dehydrogenase-like, N-terminal domain"/>
    <property type="match status" value="1"/>
</dbReference>
<evidence type="ECO:0000256" key="7">
    <source>
        <dbReference type="ARBA" id="ARBA00049442"/>
    </source>
</evidence>
<keyword evidence="5 8" id="KW-0560">Oxidoreductase</keyword>
<dbReference type="Pfam" id="PF18317">
    <property type="entry name" value="SDH_C"/>
    <property type="match status" value="1"/>
</dbReference>
<feature type="binding site" evidence="8">
    <location>
        <position position="216"/>
    </location>
    <ligand>
        <name>shikimate</name>
        <dbReference type="ChEBI" id="CHEBI:36208"/>
    </ligand>
</feature>
<feature type="domain" description="SDH C-terminal" evidence="11">
    <location>
        <begin position="238"/>
        <end position="268"/>
    </location>
</feature>
<evidence type="ECO:0000313" key="12">
    <source>
        <dbReference type="EMBL" id="NJP02949.1"/>
    </source>
</evidence>
<dbReference type="EMBL" id="JAAVJI010000014">
    <property type="protein sequence ID" value="NJP02949.1"/>
    <property type="molecule type" value="Genomic_DNA"/>
</dbReference>
<evidence type="ECO:0000256" key="3">
    <source>
        <dbReference type="ARBA" id="ARBA00022605"/>
    </source>
</evidence>
<dbReference type="InterPro" id="IPR013708">
    <property type="entry name" value="Shikimate_DH-bd_N"/>
</dbReference>
<dbReference type="PANTHER" id="PTHR21089:SF1">
    <property type="entry name" value="BIFUNCTIONAL 3-DEHYDROQUINATE DEHYDRATASE_SHIKIMATE DEHYDROGENASE, CHLOROPLASTIC"/>
    <property type="match status" value="1"/>
</dbReference>
<dbReference type="NCBIfam" id="TIGR00507">
    <property type="entry name" value="aroE"/>
    <property type="match status" value="1"/>
</dbReference>
<evidence type="ECO:0000256" key="6">
    <source>
        <dbReference type="ARBA" id="ARBA00023141"/>
    </source>
</evidence>
<sequence>MDRYVVFGNPIGHSKSPYIHACFAEQTAQLMEYRPLLAPLDAFSATARVFFEQGLGGNVTVPFKEEAWRLCDIRTPRAERAGAVNMLSRLEDGRLQGDNTDGEGLVRDLLHNCGIPLKGARIVLLGAGGAARGVIEPLLEQHPASLVIANRTLEKAQALVELFGSLGPVSACSFQALQGPVDLIINATAASLAGELPPLSAGLVSPGHTACYDMMYSTSLTPFNAWALENGASQAIDGLGMLVEQAAVAFRKWRGVDVSTAPVLQALREGSA</sequence>
<evidence type="ECO:0000256" key="8">
    <source>
        <dbReference type="HAMAP-Rule" id="MF_00222"/>
    </source>
</evidence>